<organism evidence="1 2">
    <name type="scientific">Paraburkholderia ultramafica</name>
    <dbReference type="NCBI Taxonomy" id="1544867"/>
    <lineage>
        <taxon>Bacteria</taxon>
        <taxon>Pseudomonadati</taxon>
        <taxon>Pseudomonadota</taxon>
        <taxon>Betaproteobacteria</taxon>
        <taxon>Burkholderiales</taxon>
        <taxon>Burkholderiaceae</taxon>
        <taxon>Paraburkholderia</taxon>
    </lineage>
</organism>
<gene>
    <name evidence="1" type="ORF">LMG28614_04193</name>
</gene>
<protein>
    <submittedName>
        <fullName evidence="1">Uncharacterized protein</fullName>
    </submittedName>
</protein>
<keyword evidence="2" id="KW-1185">Reference proteome</keyword>
<evidence type="ECO:0000313" key="1">
    <source>
        <dbReference type="EMBL" id="CAB3795526.1"/>
    </source>
</evidence>
<dbReference type="EMBL" id="CADIKK010000019">
    <property type="protein sequence ID" value="CAB3795526.1"/>
    <property type="molecule type" value="Genomic_DNA"/>
</dbReference>
<evidence type="ECO:0000313" key="2">
    <source>
        <dbReference type="Proteomes" id="UP000494365"/>
    </source>
</evidence>
<proteinExistence type="predicted"/>
<reference evidence="1 2" key="1">
    <citation type="submission" date="2020-04" db="EMBL/GenBank/DDBJ databases">
        <authorList>
            <person name="De Canck E."/>
        </authorList>
    </citation>
    <scope>NUCLEOTIDE SEQUENCE [LARGE SCALE GENOMIC DNA]</scope>
    <source>
        <strain evidence="1 2">LMG 28614</strain>
    </source>
</reference>
<dbReference type="AlphaFoldDB" id="A0A6S7BCG1"/>
<accession>A0A6S7BCG1</accession>
<sequence>MDVSFLIDPLRKTVTSVSDGYARAAELIGTDTASGSPLWSEATDPDASVEVITADDSLTNEPLSHGFFMVILTRDDGPYERVFAGKAILNAYGNPPSDIKDQVKTLKAARERVRFLSSEDALLWFEQHAGGAPFNLDGSTEN</sequence>
<name>A0A6S7BCG1_9BURK</name>
<dbReference type="Proteomes" id="UP000494365">
    <property type="component" value="Unassembled WGS sequence"/>
</dbReference>
<dbReference type="RefSeq" id="WP_175151322.1">
    <property type="nucleotide sequence ID" value="NZ_CADIKK010000019.1"/>
</dbReference>